<dbReference type="AlphaFoldDB" id="A0A7J7T5Z7"/>
<evidence type="ECO:0000313" key="2">
    <source>
        <dbReference type="Proteomes" id="UP000527355"/>
    </source>
</evidence>
<sequence length="124" mass="12762">MRYACVASGLCPLMPPAQASGTRWWAPTCPGPAPVVCSCPWAPGRLFCSGCNLGVISLQPPPLPPHPVVRVPEAALHALSCDDRVASCGCRAVGAGACSFPHPEKSWSFCHPQAAAIGIGAFPS</sequence>
<dbReference type="Proteomes" id="UP000527355">
    <property type="component" value="Unassembled WGS sequence"/>
</dbReference>
<proteinExistence type="predicted"/>
<reference evidence="1 2" key="1">
    <citation type="journal article" date="2020" name="Nature">
        <title>Six reference-quality genomes reveal evolution of bat adaptations.</title>
        <authorList>
            <person name="Jebb D."/>
            <person name="Huang Z."/>
            <person name="Pippel M."/>
            <person name="Hughes G.M."/>
            <person name="Lavrichenko K."/>
            <person name="Devanna P."/>
            <person name="Winkler S."/>
            <person name="Jermiin L.S."/>
            <person name="Skirmuntt E.C."/>
            <person name="Katzourakis A."/>
            <person name="Burkitt-Gray L."/>
            <person name="Ray D.A."/>
            <person name="Sullivan K.A.M."/>
            <person name="Roscito J.G."/>
            <person name="Kirilenko B.M."/>
            <person name="Davalos L.M."/>
            <person name="Corthals A.P."/>
            <person name="Power M.L."/>
            <person name="Jones G."/>
            <person name="Ransome R.D."/>
            <person name="Dechmann D.K.N."/>
            <person name="Locatelli A.G."/>
            <person name="Puechmaille S.J."/>
            <person name="Fedrigo O."/>
            <person name="Jarvis E.D."/>
            <person name="Hiller M."/>
            <person name="Vernes S.C."/>
            <person name="Myers E.W."/>
            <person name="Teeling E.C."/>
        </authorList>
    </citation>
    <scope>NUCLEOTIDE SEQUENCE [LARGE SCALE GENOMIC DNA]</scope>
    <source>
        <strain evidence="1">MMyoMyo1</strain>
        <tissue evidence="1">Flight muscle</tissue>
    </source>
</reference>
<evidence type="ECO:0000313" key="1">
    <source>
        <dbReference type="EMBL" id="KAF6296118.1"/>
    </source>
</evidence>
<accession>A0A7J7T5Z7</accession>
<keyword evidence="2" id="KW-1185">Reference proteome</keyword>
<comment type="caution">
    <text evidence="1">The sequence shown here is derived from an EMBL/GenBank/DDBJ whole genome shotgun (WGS) entry which is preliminary data.</text>
</comment>
<organism evidence="1 2">
    <name type="scientific">Myotis myotis</name>
    <name type="common">Greater mouse-eared bat</name>
    <name type="synonym">Vespertilio myotis</name>
    <dbReference type="NCBI Taxonomy" id="51298"/>
    <lineage>
        <taxon>Eukaryota</taxon>
        <taxon>Metazoa</taxon>
        <taxon>Chordata</taxon>
        <taxon>Craniata</taxon>
        <taxon>Vertebrata</taxon>
        <taxon>Euteleostomi</taxon>
        <taxon>Mammalia</taxon>
        <taxon>Eutheria</taxon>
        <taxon>Laurasiatheria</taxon>
        <taxon>Chiroptera</taxon>
        <taxon>Yangochiroptera</taxon>
        <taxon>Vespertilionidae</taxon>
        <taxon>Myotis</taxon>
    </lineage>
</organism>
<protein>
    <submittedName>
        <fullName evidence="1">Uncharacterized protein</fullName>
    </submittedName>
</protein>
<dbReference type="EMBL" id="JABWUV010000017">
    <property type="protein sequence ID" value="KAF6296118.1"/>
    <property type="molecule type" value="Genomic_DNA"/>
</dbReference>
<name>A0A7J7T5Z7_MYOMY</name>
<gene>
    <name evidence="1" type="ORF">mMyoMyo1_009220</name>
</gene>